<sequence>MGAATAEQAAAATVLPTAGACAGNAKTTAMTTGTAAQPAAAVVAVVRSAAAASSHSRGGWVGGRTPLGGCITPVGSATPQQRRPGMANLMVPAAGCKGGVLRRSSAFAPPWTHRGSKSAGP</sequence>
<reference evidence="1" key="1">
    <citation type="submission" date="2019-11" db="EMBL/GenBank/DDBJ databases">
        <title>Nori genome reveals adaptations in red seaweeds to the harsh intertidal environment.</title>
        <authorList>
            <person name="Wang D."/>
            <person name="Mao Y."/>
        </authorList>
    </citation>
    <scope>NUCLEOTIDE SEQUENCE</scope>
    <source>
        <tissue evidence="1">Gametophyte</tissue>
    </source>
</reference>
<dbReference type="Proteomes" id="UP000798662">
    <property type="component" value="Chromosome 2"/>
</dbReference>
<dbReference type="EMBL" id="CM020619">
    <property type="protein sequence ID" value="KAK1864237.1"/>
    <property type="molecule type" value="Genomic_DNA"/>
</dbReference>
<organism evidence="1 2">
    <name type="scientific">Pyropia yezoensis</name>
    <name type="common">Susabi-nori</name>
    <name type="synonym">Porphyra yezoensis</name>
    <dbReference type="NCBI Taxonomy" id="2788"/>
    <lineage>
        <taxon>Eukaryota</taxon>
        <taxon>Rhodophyta</taxon>
        <taxon>Bangiophyceae</taxon>
        <taxon>Bangiales</taxon>
        <taxon>Bangiaceae</taxon>
        <taxon>Pyropia</taxon>
    </lineage>
</organism>
<proteinExistence type="predicted"/>
<protein>
    <submittedName>
        <fullName evidence="1">Uncharacterized protein</fullName>
    </submittedName>
</protein>
<comment type="caution">
    <text evidence="1">The sequence shown here is derived from an EMBL/GenBank/DDBJ whole genome shotgun (WGS) entry which is preliminary data.</text>
</comment>
<evidence type="ECO:0000313" key="2">
    <source>
        <dbReference type="Proteomes" id="UP000798662"/>
    </source>
</evidence>
<keyword evidence="2" id="KW-1185">Reference proteome</keyword>
<gene>
    <name evidence="1" type="ORF">I4F81_006787</name>
</gene>
<evidence type="ECO:0000313" key="1">
    <source>
        <dbReference type="EMBL" id="KAK1864237.1"/>
    </source>
</evidence>
<name>A0ACC3C352_PYRYE</name>
<accession>A0ACC3C352</accession>